<evidence type="ECO:0000259" key="3">
    <source>
        <dbReference type="Pfam" id="PF20712"/>
    </source>
</evidence>
<organism evidence="4 5">
    <name type="scientific">Amycolatopsis rhizosphaerae</name>
    <dbReference type="NCBI Taxonomy" id="2053003"/>
    <lineage>
        <taxon>Bacteria</taxon>
        <taxon>Bacillati</taxon>
        <taxon>Actinomycetota</taxon>
        <taxon>Actinomycetes</taxon>
        <taxon>Pseudonocardiales</taxon>
        <taxon>Pseudonocardiaceae</taxon>
        <taxon>Amycolatopsis</taxon>
    </lineage>
</organism>
<name>A0A558DGG6_9PSEU</name>
<feature type="compositionally biased region" description="Basic and acidic residues" evidence="1">
    <location>
        <begin position="272"/>
        <end position="286"/>
    </location>
</feature>
<evidence type="ECO:0000256" key="2">
    <source>
        <dbReference type="SAM" id="Phobius"/>
    </source>
</evidence>
<feature type="transmembrane region" description="Helical" evidence="2">
    <location>
        <begin position="46"/>
        <end position="64"/>
    </location>
</feature>
<keyword evidence="2" id="KW-0812">Transmembrane</keyword>
<dbReference type="Pfam" id="PF20712">
    <property type="entry name" value="CyanoTRADDas_TM"/>
    <property type="match status" value="1"/>
</dbReference>
<dbReference type="InterPro" id="IPR048567">
    <property type="entry name" value="CyanoTRADDas_TM"/>
</dbReference>
<feature type="domain" description="Cyanobacterial TRADD-N associated 2 transmembrane" evidence="3">
    <location>
        <begin position="156"/>
        <end position="227"/>
    </location>
</feature>
<dbReference type="OrthoDB" id="5191873at2"/>
<reference evidence="4 5" key="1">
    <citation type="submission" date="2019-07" db="EMBL/GenBank/DDBJ databases">
        <authorList>
            <person name="Duangmal K."/>
            <person name="Teo W.F.A."/>
        </authorList>
    </citation>
    <scope>NUCLEOTIDE SEQUENCE [LARGE SCALE GENOMIC DNA]</scope>
    <source>
        <strain evidence="4 5">TBRC 6029</strain>
    </source>
</reference>
<reference evidence="4 5" key="2">
    <citation type="submission" date="2019-08" db="EMBL/GenBank/DDBJ databases">
        <title>Amycolatopsis acidicola sp. nov., isolated from peat swamp forest soil.</title>
        <authorList>
            <person name="Srisuk N."/>
        </authorList>
    </citation>
    <scope>NUCLEOTIDE SEQUENCE [LARGE SCALE GENOMIC DNA]</scope>
    <source>
        <strain evidence="4 5">TBRC 6029</strain>
    </source>
</reference>
<sequence>MTGSGEKDLGPIPSNDFESSMADSISANNRPAHSEKSRQLPAWQQICIFALSAILVASGIAVAATNAQPSSFAVLGLPLIGVTLLAFSTRFSRPWTFDSYAEEIRGRISESTNMHFHIEGNGAIVRLDSINQDPATIRASASLEKQEAILREIYTQGLAQAKVSFKVSIIFASIGSSLLLLGIGLAVFYARSNGEQYASIVAGTAGIVTNLTSGVFFVQSNRARANMATQGTMLREESQEDRRLNAARELAGAIDDEELRNQTRATLARTLLKVDVHPTESDKKAGNTDSTPETGSTSEQQ</sequence>
<evidence type="ECO:0000313" key="5">
    <source>
        <dbReference type="Proteomes" id="UP000320011"/>
    </source>
</evidence>
<comment type="caution">
    <text evidence="4">The sequence shown here is derived from an EMBL/GenBank/DDBJ whole genome shotgun (WGS) entry which is preliminary data.</text>
</comment>
<feature type="region of interest" description="Disordered" evidence="1">
    <location>
        <begin position="1"/>
        <end position="33"/>
    </location>
</feature>
<dbReference type="RefSeq" id="WP_144586062.1">
    <property type="nucleotide sequence ID" value="NZ_VJWX01000026.1"/>
</dbReference>
<keyword evidence="2" id="KW-1133">Transmembrane helix</keyword>
<feature type="compositionally biased region" description="Polar residues" evidence="1">
    <location>
        <begin position="287"/>
        <end position="301"/>
    </location>
</feature>
<dbReference type="Proteomes" id="UP000320011">
    <property type="component" value="Unassembled WGS sequence"/>
</dbReference>
<proteinExistence type="predicted"/>
<accession>A0A558DGG6</accession>
<dbReference type="AlphaFoldDB" id="A0A558DGG6"/>
<feature type="transmembrane region" description="Helical" evidence="2">
    <location>
        <begin position="70"/>
        <end position="87"/>
    </location>
</feature>
<keyword evidence="2" id="KW-0472">Membrane</keyword>
<feature type="transmembrane region" description="Helical" evidence="2">
    <location>
        <begin position="196"/>
        <end position="218"/>
    </location>
</feature>
<evidence type="ECO:0000256" key="1">
    <source>
        <dbReference type="SAM" id="MobiDB-lite"/>
    </source>
</evidence>
<feature type="region of interest" description="Disordered" evidence="1">
    <location>
        <begin position="271"/>
        <end position="301"/>
    </location>
</feature>
<protein>
    <recommendedName>
        <fullName evidence="3">Cyanobacterial TRADD-N associated 2 transmembrane domain-containing protein</fullName>
    </recommendedName>
</protein>
<dbReference type="EMBL" id="VJWX01000026">
    <property type="protein sequence ID" value="TVT60121.1"/>
    <property type="molecule type" value="Genomic_DNA"/>
</dbReference>
<keyword evidence="5" id="KW-1185">Reference proteome</keyword>
<feature type="compositionally biased region" description="Polar residues" evidence="1">
    <location>
        <begin position="16"/>
        <end position="31"/>
    </location>
</feature>
<feature type="transmembrane region" description="Helical" evidence="2">
    <location>
        <begin position="169"/>
        <end position="190"/>
    </location>
</feature>
<gene>
    <name evidence="4" type="ORF">FNH05_04915</name>
</gene>
<evidence type="ECO:0000313" key="4">
    <source>
        <dbReference type="EMBL" id="TVT60121.1"/>
    </source>
</evidence>